<sequence length="103" mass="11460">MVEIEDSIASRIPFIFTKTLDPQTTPANDLFPGNIIHFSPEPNRVLILRVEVETDVDPGQPNSQKEGNLKRHSTDGLFQSGSNQKPMALIKKLRKGVCKAISF</sequence>
<protein>
    <submittedName>
        <fullName evidence="2">Uncharacterized protein</fullName>
    </submittedName>
</protein>
<evidence type="ECO:0000313" key="2">
    <source>
        <dbReference type="EMBL" id="CAB4291590.1"/>
    </source>
</evidence>
<dbReference type="EMBL" id="CAEKDK010000008">
    <property type="protein sequence ID" value="CAB4291590.1"/>
    <property type="molecule type" value="Genomic_DNA"/>
</dbReference>
<dbReference type="AlphaFoldDB" id="A0A6J5VQN6"/>
<evidence type="ECO:0000256" key="1">
    <source>
        <dbReference type="SAM" id="MobiDB-lite"/>
    </source>
</evidence>
<reference evidence="2 3" key="1">
    <citation type="submission" date="2020-05" db="EMBL/GenBank/DDBJ databases">
        <authorList>
            <person name="Campoy J."/>
            <person name="Schneeberger K."/>
            <person name="Spophaly S."/>
        </authorList>
    </citation>
    <scope>NUCLEOTIDE SEQUENCE [LARGE SCALE GENOMIC DNA]</scope>
    <source>
        <strain evidence="2">PruArmRojPasFocal</strain>
    </source>
</reference>
<evidence type="ECO:0000313" key="3">
    <source>
        <dbReference type="Proteomes" id="UP000507222"/>
    </source>
</evidence>
<gene>
    <name evidence="2" type="ORF">CURHAP_LOCUS51945</name>
</gene>
<proteinExistence type="predicted"/>
<accession>A0A6J5VQN6</accession>
<organism evidence="2 3">
    <name type="scientific">Prunus armeniaca</name>
    <name type="common">Apricot</name>
    <name type="synonym">Armeniaca vulgaris</name>
    <dbReference type="NCBI Taxonomy" id="36596"/>
    <lineage>
        <taxon>Eukaryota</taxon>
        <taxon>Viridiplantae</taxon>
        <taxon>Streptophyta</taxon>
        <taxon>Embryophyta</taxon>
        <taxon>Tracheophyta</taxon>
        <taxon>Spermatophyta</taxon>
        <taxon>Magnoliopsida</taxon>
        <taxon>eudicotyledons</taxon>
        <taxon>Gunneridae</taxon>
        <taxon>Pentapetalae</taxon>
        <taxon>rosids</taxon>
        <taxon>fabids</taxon>
        <taxon>Rosales</taxon>
        <taxon>Rosaceae</taxon>
        <taxon>Amygdaloideae</taxon>
        <taxon>Amygdaleae</taxon>
        <taxon>Prunus</taxon>
    </lineage>
</organism>
<feature type="region of interest" description="Disordered" evidence="1">
    <location>
        <begin position="55"/>
        <end position="82"/>
    </location>
</feature>
<dbReference type="Proteomes" id="UP000507222">
    <property type="component" value="Unassembled WGS sequence"/>
</dbReference>
<name>A0A6J5VQN6_PRUAR</name>